<evidence type="ECO:0000313" key="1">
    <source>
        <dbReference type="EMBL" id="SOD16475.1"/>
    </source>
</evidence>
<dbReference type="AlphaFoldDB" id="A0A286A3I2"/>
<reference evidence="1 2" key="1">
    <citation type="submission" date="2017-09" db="EMBL/GenBank/DDBJ databases">
        <authorList>
            <person name="Ehlers B."/>
            <person name="Leendertz F.H."/>
        </authorList>
    </citation>
    <scope>NUCLEOTIDE SEQUENCE [LARGE SCALE GENOMIC DNA]</scope>
    <source>
        <strain evidence="1 2">Nm42</strain>
    </source>
</reference>
<gene>
    <name evidence="1" type="ORF">SAMN06297164_0555</name>
</gene>
<accession>A0A286A3I2</accession>
<proteinExistence type="predicted"/>
<dbReference type="RefSeq" id="WP_255251818.1">
    <property type="nucleotide sequence ID" value="NZ_OCMU01000001.1"/>
</dbReference>
<sequence length="41" mass="4745">MRLNKLANLDEIREKKMAGDLVGIDYERPAKENKKRDTIDG</sequence>
<evidence type="ECO:0000313" key="2">
    <source>
        <dbReference type="Proteomes" id="UP000219335"/>
    </source>
</evidence>
<protein>
    <submittedName>
        <fullName evidence="1">Uncharacterized protein</fullName>
    </submittedName>
</protein>
<organism evidence="1 2">
    <name type="scientific">Nitrosomonas ureae</name>
    <dbReference type="NCBI Taxonomy" id="44577"/>
    <lineage>
        <taxon>Bacteria</taxon>
        <taxon>Pseudomonadati</taxon>
        <taxon>Pseudomonadota</taxon>
        <taxon>Betaproteobacteria</taxon>
        <taxon>Nitrosomonadales</taxon>
        <taxon>Nitrosomonadaceae</taxon>
        <taxon>Nitrosomonas</taxon>
    </lineage>
</organism>
<name>A0A286A3I2_9PROT</name>
<dbReference type="EMBL" id="OCMU01000001">
    <property type="protein sequence ID" value="SOD16475.1"/>
    <property type="molecule type" value="Genomic_DNA"/>
</dbReference>
<dbReference type="Proteomes" id="UP000219335">
    <property type="component" value="Unassembled WGS sequence"/>
</dbReference>